<evidence type="ECO:0000313" key="1">
    <source>
        <dbReference type="EMBL" id="GJB94207.1"/>
    </source>
</evidence>
<dbReference type="Proteomes" id="UP000737420">
    <property type="component" value="Unassembled WGS sequence"/>
</dbReference>
<evidence type="ECO:0000313" key="2">
    <source>
        <dbReference type="Proteomes" id="UP000737420"/>
    </source>
</evidence>
<sequence length="70" mass="8121">MLRQLRQRIIVTREYVRGGIPMKSVKYLDGLQSKAVVTKVCNADDDLQLHITIRELQAQYGVEEKNIQIH</sequence>
<dbReference type="EMBL" id="BPOP01000082">
    <property type="protein sequence ID" value="GJB94207.1"/>
    <property type="molecule type" value="Genomic_DNA"/>
</dbReference>
<accession>A0ABD0BDF1</accession>
<organism evidence="1 2">
    <name type="scientific">Aeromonas caviae</name>
    <name type="common">Aeromonas punctata</name>
    <dbReference type="NCBI Taxonomy" id="648"/>
    <lineage>
        <taxon>Bacteria</taxon>
        <taxon>Pseudomonadati</taxon>
        <taxon>Pseudomonadota</taxon>
        <taxon>Gammaproteobacteria</taxon>
        <taxon>Aeromonadales</taxon>
        <taxon>Aeromonadaceae</taxon>
        <taxon>Aeromonas</taxon>
    </lineage>
</organism>
<gene>
    <name evidence="1" type="ORF">KAM382_42680</name>
</gene>
<proteinExistence type="predicted"/>
<reference evidence="1 2" key="1">
    <citation type="submission" date="2021-07" db="EMBL/GenBank/DDBJ databases">
        <title>Draft genome sequence of carbapenem-resistant Aeromonas spp. in Japan.</title>
        <authorList>
            <person name="Maehana S."/>
            <person name="Suzuki M."/>
            <person name="Kitasato H."/>
        </authorList>
    </citation>
    <scope>NUCLEOTIDE SEQUENCE [LARGE SCALE GENOMIC DNA]</scope>
    <source>
        <strain evidence="1 2">KAM382</strain>
    </source>
</reference>
<dbReference type="AlphaFoldDB" id="A0ABD0BDF1"/>
<name>A0ABD0BDF1_AERCA</name>
<comment type="caution">
    <text evidence="1">The sequence shown here is derived from an EMBL/GenBank/DDBJ whole genome shotgun (WGS) entry which is preliminary data.</text>
</comment>
<protein>
    <submittedName>
        <fullName evidence="1">Uncharacterized protein</fullName>
    </submittedName>
</protein>